<organism evidence="4">
    <name type="scientific">Desulfofervidus auxilii</name>
    <dbReference type="NCBI Taxonomy" id="1621989"/>
    <lineage>
        <taxon>Bacteria</taxon>
        <taxon>Pseudomonadati</taxon>
        <taxon>Thermodesulfobacteriota</taxon>
        <taxon>Candidatus Desulfofervidia</taxon>
        <taxon>Candidatus Desulfofervidales</taxon>
        <taxon>Candidatus Desulfofervidaceae</taxon>
        <taxon>Candidatus Desulfofervidus</taxon>
    </lineage>
</organism>
<dbReference type="EMBL" id="CP013015">
    <property type="protein sequence ID" value="AMM40369.1"/>
    <property type="molecule type" value="Genomic_DNA"/>
</dbReference>
<evidence type="ECO:0000313" key="5">
    <source>
        <dbReference type="Proteomes" id="UP000070560"/>
    </source>
</evidence>
<dbReference type="OrthoDB" id="47652at2"/>
<gene>
    <name evidence="4" type="ORF">ENI35_02990</name>
    <name evidence="3" type="ORF">HS1_000563</name>
</gene>
<dbReference type="Proteomes" id="UP000885738">
    <property type="component" value="Unassembled WGS sequence"/>
</dbReference>
<dbReference type="PANTHER" id="PTHR33219:SF14">
    <property type="entry name" value="PROTEIN COFACTOR ASSEMBLY OF COMPLEX C SUBUNIT B CCB3, CHLOROPLASTIC-RELATED"/>
    <property type="match status" value="1"/>
</dbReference>
<evidence type="ECO:0000313" key="4">
    <source>
        <dbReference type="EMBL" id="HEC67764.1"/>
    </source>
</evidence>
<dbReference type="Pfam" id="PF02325">
    <property type="entry name" value="CCB3_YggT"/>
    <property type="match status" value="1"/>
</dbReference>
<dbReference type="AlphaFoldDB" id="A0A7C1VMI1"/>
<accession>A0A7C1VMI1</accession>
<feature type="transmembrane region" description="Helical" evidence="2">
    <location>
        <begin position="7"/>
        <end position="32"/>
    </location>
</feature>
<reference evidence="3 5" key="1">
    <citation type="submission" date="2015-10" db="EMBL/GenBank/DDBJ databases">
        <title>Candidatus Desulfofervidus auxilii, a hydrogenotrophic sulfate-reducing bacterium involved in the thermophilic anaerobic oxidation of methane.</title>
        <authorList>
            <person name="Krukenberg V."/>
            <person name="Richter M."/>
            <person name="Wegener G."/>
        </authorList>
    </citation>
    <scope>NUCLEOTIDE SEQUENCE [LARGE SCALE GENOMIC DNA]</scope>
    <source>
        <strain evidence="3 5">HS1</strain>
    </source>
</reference>
<keyword evidence="2" id="KW-0812">Transmembrane</keyword>
<feature type="transmembrane region" description="Helical" evidence="2">
    <location>
        <begin position="61"/>
        <end position="83"/>
    </location>
</feature>
<dbReference type="InterPro" id="IPR003425">
    <property type="entry name" value="CCB3/YggT"/>
</dbReference>
<keyword evidence="5" id="KW-1185">Reference proteome</keyword>
<protein>
    <submittedName>
        <fullName evidence="4">YggT family protein</fullName>
    </submittedName>
</protein>
<keyword evidence="2" id="KW-0472">Membrane</keyword>
<evidence type="ECO:0000256" key="2">
    <source>
        <dbReference type="SAM" id="Phobius"/>
    </source>
</evidence>
<proteinExistence type="inferred from homology"/>
<dbReference type="EMBL" id="DRIH01000095">
    <property type="protein sequence ID" value="HEC67764.1"/>
    <property type="molecule type" value="Genomic_DNA"/>
</dbReference>
<name>A0A7C1VMI1_DESA2</name>
<sequence length="99" mass="11424">MFILANFLKAIAAVLDVALTIYMWVIVIRALISWVNPDPYNPIVRFLYAITEPVLYRIRRYLPVVFGGFDLSPIVVILGIIFLQKFLVSTLYQLAYRLS</sequence>
<keyword evidence="2" id="KW-1133">Transmembrane helix</keyword>
<dbReference type="Proteomes" id="UP000070560">
    <property type="component" value="Chromosome"/>
</dbReference>
<comment type="similarity">
    <text evidence="1">Belongs to the YggT family.</text>
</comment>
<evidence type="ECO:0000256" key="1">
    <source>
        <dbReference type="ARBA" id="ARBA00010894"/>
    </source>
</evidence>
<dbReference type="GO" id="GO:0016020">
    <property type="term" value="C:membrane"/>
    <property type="evidence" value="ECO:0007669"/>
    <property type="project" value="InterPro"/>
</dbReference>
<dbReference type="KEGG" id="daw:HS1_000563"/>
<dbReference type="RefSeq" id="WP_066060716.1">
    <property type="nucleotide sequence ID" value="NZ_CP013015.1"/>
</dbReference>
<evidence type="ECO:0000313" key="3">
    <source>
        <dbReference type="EMBL" id="AMM40369.1"/>
    </source>
</evidence>
<dbReference type="PANTHER" id="PTHR33219">
    <property type="entry name" value="YLMG HOMOLOG PROTEIN 2, CHLOROPLASTIC"/>
    <property type="match status" value="1"/>
</dbReference>
<reference evidence="4" key="2">
    <citation type="journal article" date="2020" name="mSystems">
        <title>Genome- and Community-Level Interaction Insights into Carbon Utilization and Element Cycling Functions of Hydrothermarchaeota in Hydrothermal Sediment.</title>
        <authorList>
            <person name="Zhou Z."/>
            <person name="Liu Y."/>
            <person name="Xu W."/>
            <person name="Pan J."/>
            <person name="Luo Z.H."/>
            <person name="Li M."/>
        </authorList>
    </citation>
    <scope>NUCLEOTIDE SEQUENCE [LARGE SCALE GENOMIC DNA]</scope>
    <source>
        <strain evidence="4">HyVt-389</strain>
    </source>
</reference>